<feature type="region of interest" description="Disordered" evidence="8">
    <location>
        <begin position="680"/>
        <end position="809"/>
    </location>
</feature>
<sequence>MAAPIKNSRQALLSLAKDSAPRYAAIRQVLGTVDRRLSNGGEATSWSPKHIIDVGSSRAEGLWAAADVWPDHLASWTGKESSTANIKVAKSLLARNGEREEPHAVHRIKDKRFETLREGAGNAGARPDEPDRTLVLSSHRLLSLPSDSHREQHVKSLWRSGAETIVLIEDGSDRGFAAIASARALLLELGEEDKQTAEAEAAIEAGQEAPLPSRQYAGREKLVLNGVEFFEERPEDRQPDSNASTANSSVTSPSRALGSWVVAPCPHDRPCPLLHPFSLTQPHEARATPTHKERSRLSHHHEAEHVGLSACVHPVRFLPPRWSTHEVVEKRRRQRDRGGREERSARIAYVVVKRGDRPTVQSLGTKEERLAAVGAARKGRMGVLDELRKGEAVPRRLPEDVVGEGEDADPLSGLAGDEEAQRELLKLLPNALKEAGASGEEGEEALRQVMAQMAALQQGNAKGEDVWAASGELGANAEQEQADEAVTTEEVDAQELNEDWLRAASSPQGNDDADSLSTALMTPTPSSSTSPYISHLLSSLPRILLPPIKKGGHVTFDACHSNGSIQRYTIAKSAGKQAYQEARKSGWGDAWSQDPVEAGLAEQDQGLETVDERTGKRTWRKRKGWGQWWRISEAAPEGLGAANSLPSASATAKTSPDGRTWVFEEETEEDDEENEIEEITAELAEDAEPLVDEPNIQQASSPSSTGADTSSIAWAADPAATSSSKSSKNRASITPTSRKASTRPSALIGADQVCPEKPFTRSSSAPGAGQGRGDERDATPYRRSRGGNRKQAKHAFRDEIRRGLMEADL</sequence>
<name>A0A316UZZ9_9BASI</name>
<feature type="compositionally biased region" description="Low complexity" evidence="8">
    <location>
        <begin position="515"/>
        <end position="530"/>
    </location>
</feature>
<keyword evidence="3" id="KW-0809">Transit peptide</keyword>
<dbReference type="GO" id="GO:0046872">
    <property type="term" value="F:metal ion binding"/>
    <property type="evidence" value="ECO:0007669"/>
    <property type="project" value="UniProtKB-KW"/>
</dbReference>
<dbReference type="GO" id="GO:0006412">
    <property type="term" value="P:translation"/>
    <property type="evidence" value="ECO:0007669"/>
    <property type="project" value="InterPro"/>
</dbReference>
<dbReference type="GO" id="GO:0008168">
    <property type="term" value="F:methyltransferase activity"/>
    <property type="evidence" value="ECO:0007669"/>
    <property type="project" value="InterPro"/>
</dbReference>
<gene>
    <name evidence="9" type="ORF">BDZ90DRAFT_273121</name>
</gene>
<feature type="compositionally biased region" description="Polar residues" evidence="8">
    <location>
        <begin position="644"/>
        <end position="654"/>
    </location>
</feature>
<dbReference type="RefSeq" id="XP_025365414.1">
    <property type="nucleotide sequence ID" value="XM_025508790.1"/>
</dbReference>
<comment type="subcellular location">
    <subcellularLocation>
        <location evidence="1">Mitochondrion</location>
    </subcellularLocation>
</comment>
<proteinExistence type="predicted"/>
<keyword evidence="2" id="KW-0479">Metal-binding</keyword>
<organism evidence="9 10">
    <name type="scientific">Jaminaea rosea</name>
    <dbReference type="NCBI Taxonomy" id="1569628"/>
    <lineage>
        <taxon>Eukaryota</taxon>
        <taxon>Fungi</taxon>
        <taxon>Dikarya</taxon>
        <taxon>Basidiomycota</taxon>
        <taxon>Ustilaginomycotina</taxon>
        <taxon>Exobasidiomycetes</taxon>
        <taxon>Microstromatales</taxon>
        <taxon>Microstromatales incertae sedis</taxon>
        <taxon>Jaminaea</taxon>
    </lineage>
</organism>
<evidence type="ECO:0000256" key="5">
    <source>
        <dbReference type="ARBA" id="ARBA00023014"/>
    </source>
</evidence>
<keyword evidence="5" id="KW-0411">Iron-sulfur</keyword>
<dbReference type="OrthoDB" id="421327at2759"/>
<dbReference type="GeneID" id="37030613"/>
<dbReference type="GO" id="GO:0003735">
    <property type="term" value="F:structural constituent of ribosome"/>
    <property type="evidence" value="ECO:0007669"/>
    <property type="project" value="TreeGrafter"/>
</dbReference>
<evidence type="ECO:0000313" key="9">
    <source>
        <dbReference type="EMBL" id="PWN30802.1"/>
    </source>
</evidence>
<evidence type="ECO:0000256" key="4">
    <source>
        <dbReference type="ARBA" id="ARBA00023004"/>
    </source>
</evidence>
<comment type="function">
    <text evidence="7">Mitochondrial ribosome (mitoribosome) assembly factor. Binds at the interface of the head and body domains of the mitochondrial small ribosomal subunit (mt-SSU), occluding the mRNA channel and preventing compaction of the head domain towards the body. Probable inactive methyltransferase: retains the characteristic folding and ability to bind S-adenosyl-L-methionine, but it probably lost its methyltransferase activity.</text>
</comment>
<keyword evidence="4" id="KW-0408">Iron</keyword>
<feature type="region of interest" description="Disordered" evidence="8">
    <location>
        <begin position="232"/>
        <end position="253"/>
    </location>
</feature>
<evidence type="ECO:0000256" key="7">
    <source>
        <dbReference type="ARBA" id="ARBA00045681"/>
    </source>
</evidence>
<protein>
    <submittedName>
        <fullName evidence="9">Uncharacterized protein</fullName>
    </submittedName>
</protein>
<dbReference type="AlphaFoldDB" id="A0A316UZZ9"/>
<reference evidence="9 10" key="1">
    <citation type="journal article" date="2018" name="Mol. Biol. Evol.">
        <title>Broad Genomic Sampling Reveals a Smut Pathogenic Ancestry of the Fungal Clade Ustilaginomycotina.</title>
        <authorList>
            <person name="Kijpornyongpan T."/>
            <person name="Mondo S.J."/>
            <person name="Barry K."/>
            <person name="Sandor L."/>
            <person name="Lee J."/>
            <person name="Lipzen A."/>
            <person name="Pangilinan J."/>
            <person name="LaButti K."/>
            <person name="Hainaut M."/>
            <person name="Henrissat B."/>
            <person name="Grigoriev I.V."/>
            <person name="Spatafora J.W."/>
            <person name="Aime M.C."/>
        </authorList>
    </citation>
    <scope>NUCLEOTIDE SEQUENCE [LARGE SCALE GENOMIC DNA]</scope>
    <source>
        <strain evidence="9 10">MCA 5214</strain>
    </source>
</reference>
<feature type="compositionally biased region" description="Low complexity" evidence="8">
    <location>
        <begin position="699"/>
        <end position="732"/>
    </location>
</feature>
<dbReference type="InterPro" id="IPR015324">
    <property type="entry name" value="Ribosomal_Rsm22-like"/>
</dbReference>
<dbReference type="GO" id="GO:0005763">
    <property type="term" value="C:mitochondrial small ribosomal subunit"/>
    <property type="evidence" value="ECO:0007669"/>
    <property type="project" value="TreeGrafter"/>
</dbReference>
<keyword evidence="6" id="KW-0496">Mitochondrion</keyword>
<feature type="compositionally biased region" description="Polar residues" evidence="8">
    <location>
        <begin position="733"/>
        <end position="744"/>
    </location>
</feature>
<dbReference type="Proteomes" id="UP000245884">
    <property type="component" value="Unassembled WGS sequence"/>
</dbReference>
<dbReference type="STRING" id="1569628.A0A316UZZ9"/>
<feature type="compositionally biased region" description="Low complexity" evidence="8">
    <location>
        <begin position="241"/>
        <end position="253"/>
    </location>
</feature>
<feature type="region of interest" description="Disordered" evidence="8">
    <location>
        <begin position="504"/>
        <end position="530"/>
    </location>
</feature>
<feature type="compositionally biased region" description="Basic residues" evidence="8">
    <location>
        <begin position="782"/>
        <end position="794"/>
    </location>
</feature>
<dbReference type="PANTHER" id="PTHR13184:SF5">
    <property type="entry name" value="METHYLTRANSFERASE-LIKE PROTEIN 17, MITOCHONDRIAL"/>
    <property type="match status" value="1"/>
</dbReference>
<dbReference type="Pfam" id="PF09243">
    <property type="entry name" value="Rsm22"/>
    <property type="match status" value="2"/>
</dbReference>
<evidence type="ECO:0000256" key="3">
    <source>
        <dbReference type="ARBA" id="ARBA00022946"/>
    </source>
</evidence>
<feature type="compositionally biased region" description="Acidic residues" evidence="8">
    <location>
        <begin position="680"/>
        <end position="691"/>
    </location>
</feature>
<feature type="region of interest" description="Disordered" evidence="8">
    <location>
        <begin position="640"/>
        <end position="659"/>
    </location>
</feature>
<evidence type="ECO:0000313" key="10">
    <source>
        <dbReference type="Proteomes" id="UP000245884"/>
    </source>
</evidence>
<accession>A0A316UZZ9</accession>
<dbReference type="PANTHER" id="PTHR13184">
    <property type="entry name" value="37S RIBOSOMAL PROTEIN S22"/>
    <property type="match status" value="1"/>
</dbReference>
<evidence type="ECO:0000256" key="1">
    <source>
        <dbReference type="ARBA" id="ARBA00004173"/>
    </source>
</evidence>
<dbReference type="EMBL" id="KZ819662">
    <property type="protein sequence ID" value="PWN30802.1"/>
    <property type="molecule type" value="Genomic_DNA"/>
</dbReference>
<dbReference type="GO" id="GO:0051536">
    <property type="term" value="F:iron-sulfur cluster binding"/>
    <property type="evidence" value="ECO:0007669"/>
    <property type="project" value="UniProtKB-KW"/>
</dbReference>
<evidence type="ECO:0000256" key="2">
    <source>
        <dbReference type="ARBA" id="ARBA00022723"/>
    </source>
</evidence>
<evidence type="ECO:0000256" key="6">
    <source>
        <dbReference type="ARBA" id="ARBA00023128"/>
    </source>
</evidence>
<evidence type="ECO:0000256" key="8">
    <source>
        <dbReference type="SAM" id="MobiDB-lite"/>
    </source>
</evidence>
<feature type="compositionally biased region" description="Basic and acidic residues" evidence="8">
    <location>
        <begin position="795"/>
        <end position="809"/>
    </location>
</feature>
<keyword evidence="10" id="KW-1185">Reference proteome</keyword>
<dbReference type="InterPro" id="IPR052571">
    <property type="entry name" value="Mt_RNA_Methyltransferase"/>
</dbReference>